<dbReference type="GO" id="GO:0006879">
    <property type="term" value="P:intracellular iron ion homeostasis"/>
    <property type="evidence" value="ECO:0007669"/>
    <property type="project" value="TreeGrafter"/>
</dbReference>
<evidence type="ECO:0000256" key="5">
    <source>
        <dbReference type="ARBA" id="ARBA00023002"/>
    </source>
</evidence>
<evidence type="ECO:0000256" key="1">
    <source>
        <dbReference type="ARBA" id="ARBA00001961"/>
    </source>
</evidence>
<evidence type="ECO:0000256" key="6">
    <source>
        <dbReference type="ARBA" id="ARBA00023004"/>
    </source>
</evidence>
<dbReference type="GO" id="GO:0016706">
    <property type="term" value="F:2-oxoglutarate-dependent dioxygenase activity"/>
    <property type="evidence" value="ECO:0007669"/>
    <property type="project" value="UniProtKB-UniRule"/>
</dbReference>
<comment type="cofactor">
    <cofactor evidence="1 7">
        <name>L-ascorbate</name>
        <dbReference type="ChEBI" id="CHEBI:38290"/>
    </cofactor>
</comment>
<feature type="binding site" evidence="7">
    <location>
        <position position="194"/>
    </location>
    <ligand>
        <name>2-oxoglutarate</name>
        <dbReference type="ChEBI" id="CHEBI:16810"/>
    </ligand>
</feature>
<dbReference type="NCBIfam" id="NF003974">
    <property type="entry name" value="PRK05467.1-3"/>
    <property type="match status" value="1"/>
</dbReference>
<keyword evidence="2 7" id="KW-0479">Metal-binding</keyword>
<evidence type="ECO:0000313" key="9">
    <source>
        <dbReference type="EMBL" id="CDG32740.1"/>
    </source>
</evidence>
<feature type="binding site" evidence="7">
    <location>
        <position position="184"/>
    </location>
    <ligand>
        <name>Fe cation</name>
        <dbReference type="ChEBI" id="CHEBI:24875"/>
    </ligand>
</feature>
<evidence type="ECO:0000256" key="7">
    <source>
        <dbReference type="HAMAP-Rule" id="MF_00657"/>
    </source>
</evidence>
<dbReference type="GO" id="GO:0006974">
    <property type="term" value="P:DNA damage response"/>
    <property type="evidence" value="ECO:0007669"/>
    <property type="project" value="TreeGrafter"/>
</dbReference>
<name>A0A7U7G411_9PROT</name>
<feature type="domain" description="Fe2OG dioxygenase" evidence="8">
    <location>
        <begin position="103"/>
        <end position="203"/>
    </location>
</feature>
<dbReference type="EMBL" id="CBLY010000002">
    <property type="protein sequence ID" value="CDG32740.1"/>
    <property type="molecule type" value="Genomic_DNA"/>
</dbReference>
<accession>A0A7U7G411</accession>
<organism evidence="9 10">
    <name type="scientific">Parasaccharibacter apium</name>
    <dbReference type="NCBI Taxonomy" id="1510841"/>
    <lineage>
        <taxon>Bacteria</taxon>
        <taxon>Pseudomonadati</taxon>
        <taxon>Pseudomonadota</taxon>
        <taxon>Alphaproteobacteria</taxon>
        <taxon>Acetobacterales</taxon>
        <taxon>Acetobacteraceae</taxon>
        <taxon>Parasaccharibacter</taxon>
    </lineage>
</organism>
<dbReference type="Proteomes" id="UP000027590">
    <property type="component" value="Unassembled WGS sequence"/>
</dbReference>
<dbReference type="InterPro" id="IPR044862">
    <property type="entry name" value="Pro_4_hyd_alph_FE2OG_OXY"/>
</dbReference>
<evidence type="ECO:0000313" key="10">
    <source>
        <dbReference type="Proteomes" id="UP000027590"/>
    </source>
</evidence>
<feature type="binding site" evidence="7">
    <location>
        <position position="121"/>
    </location>
    <ligand>
        <name>Fe cation</name>
        <dbReference type="ChEBI" id="CHEBI:24875"/>
    </ligand>
</feature>
<keyword evidence="4 7" id="KW-0223">Dioxygenase</keyword>
<dbReference type="Pfam" id="PF13640">
    <property type="entry name" value="2OG-FeII_Oxy_3"/>
    <property type="match status" value="1"/>
</dbReference>
<dbReference type="InterPro" id="IPR041097">
    <property type="entry name" value="PKHD_C"/>
</dbReference>
<sequence length="252" mass="27526">MEQAGLSAPFPVGGGAAGLPERHDLMMLHIPGVLSAEELADLRSRLAAGEWVDGRGTAGSQSGSVKNNLQIAPDSPLGKELSTFVLRKLGTNPLYNSAVLPLRLVPPLFNRYDVGMNFGAHVDNALRPIPGTGHRIRTDVSSTLFISDLDEYDGGELVLHGPSEEKRVRLPAGDMIVYPTTALHTVTPVTRGSRWGSFFWAQSVIRSQEHRSILFDLDQSIMALTQSHGPKDAEVLRLTNVYHNLLRTWAEM</sequence>
<dbReference type="PROSITE" id="PS51471">
    <property type="entry name" value="FE2OG_OXY"/>
    <property type="match status" value="1"/>
</dbReference>
<dbReference type="Pfam" id="PF18331">
    <property type="entry name" value="PKHD_C"/>
    <property type="match status" value="1"/>
</dbReference>
<dbReference type="InterPro" id="IPR006620">
    <property type="entry name" value="Pro_4_hyd_alph"/>
</dbReference>
<keyword evidence="6 7" id="KW-0408">Iron</keyword>
<gene>
    <name evidence="9" type="ORF">SACS_0002</name>
</gene>
<evidence type="ECO:0000256" key="2">
    <source>
        <dbReference type="ARBA" id="ARBA00022723"/>
    </source>
</evidence>
<dbReference type="InterPro" id="IPR005123">
    <property type="entry name" value="Oxoglu/Fe-dep_dioxygenase_dom"/>
</dbReference>
<dbReference type="PANTHER" id="PTHR41536">
    <property type="entry name" value="PKHD-TYPE HYDROXYLASE YBIX"/>
    <property type="match status" value="1"/>
</dbReference>
<keyword evidence="5 7" id="KW-0560">Oxidoreductase</keyword>
<keyword evidence="3 7" id="KW-0847">Vitamin C</keyword>
<reference evidence="9 10" key="1">
    <citation type="journal article" date="2014" name="Genome Biol. Evol.">
        <title>Acetic acid bacteria genomes reveal functional traits for adaptation to life in insect guts.</title>
        <authorList>
            <person name="Chouaia B."/>
            <person name="Gaiarsa S."/>
            <person name="Crotti E."/>
            <person name="Comandatore F."/>
            <person name="Degli Esposti M."/>
            <person name="Ricci I."/>
            <person name="Alma A."/>
            <person name="Favia G."/>
            <person name="Bandi C."/>
            <person name="Daffonchio D."/>
        </authorList>
    </citation>
    <scope>NUCLEOTIDE SEQUENCE [LARGE SCALE GENOMIC DNA]</scope>
    <source>
        <strain evidence="10">AM169</strain>
    </source>
</reference>
<comment type="cofactor">
    <cofactor evidence="7">
        <name>Fe(2+)</name>
        <dbReference type="ChEBI" id="CHEBI:29033"/>
    </cofactor>
    <text evidence="7">Binds 1 Fe(2+) ion per subunit.</text>
</comment>
<evidence type="ECO:0000259" key="8">
    <source>
        <dbReference type="PROSITE" id="PS51471"/>
    </source>
</evidence>
<protein>
    <submittedName>
        <fullName evidence="9">Iron-uptake factor PiuC</fullName>
    </submittedName>
</protein>
<comment type="caution">
    <text evidence="9">The sequence shown here is derived from an EMBL/GenBank/DDBJ whole genome shotgun (WGS) entry which is preliminary data.</text>
</comment>
<dbReference type="NCBIfam" id="NF003975">
    <property type="entry name" value="PRK05467.1-4"/>
    <property type="match status" value="1"/>
</dbReference>
<dbReference type="PANTHER" id="PTHR41536:SF1">
    <property type="entry name" value="PKHD-TYPE HYDROXYLASE YBIX"/>
    <property type="match status" value="1"/>
</dbReference>
<evidence type="ECO:0000256" key="3">
    <source>
        <dbReference type="ARBA" id="ARBA00022896"/>
    </source>
</evidence>
<dbReference type="Gene3D" id="4.10.860.20">
    <property type="entry name" value="Rabenosyn, Rab binding domain"/>
    <property type="match status" value="1"/>
</dbReference>
<dbReference type="SMART" id="SM00702">
    <property type="entry name" value="P4Hc"/>
    <property type="match status" value="1"/>
</dbReference>
<dbReference type="HAMAP" id="MF_00657">
    <property type="entry name" value="Hydroxyl_YbiX"/>
    <property type="match status" value="1"/>
</dbReference>
<reference evidence="9 10" key="2">
    <citation type="journal article" date="2014" name="PLoS ONE">
        <title>Evolution of mitochondria reconstructed from the energy metabolism of living bacteria.</title>
        <authorList>
            <person name="Degli Esposti M."/>
            <person name="Chouaia B."/>
            <person name="Comandatore F."/>
            <person name="Crotti E."/>
            <person name="Sassera D."/>
            <person name="Lievens P.M."/>
            <person name="Daffonchio D."/>
            <person name="Bandi C."/>
        </authorList>
    </citation>
    <scope>NUCLEOTIDE SEQUENCE [LARGE SCALE GENOMIC DNA]</scope>
    <source>
        <strain evidence="10">AM169</strain>
    </source>
</reference>
<feature type="binding site" evidence="7">
    <location>
        <position position="123"/>
    </location>
    <ligand>
        <name>Fe cation</name>
        <dbReference type="ChEBI" id="CHEBI:24875"/>
    </ligand>
</feature>
<dbReference type="GO" id="GO:0031418">
    <property type="term" value="F:L-ascorbic acid binding"/>
    <property type="evidence" value="ECO:0007669"/>
    <property type="project" value="UniProtKB-KW"/>
</dbReference>
<dbReference type="AlphaFoldDB" id="A0A7U7G411"/>
<dbReference type="InterPro" id="IPR023550">
    <property type="entry name" value="PKHD_hydroxylase"/>
</dbReference>
<dbReference type="GO" id="GO:0005506">
    <property type="term" value="F:iron ion binding"/>
    <property type="evidence" value="ECO:0007669"/>
    <property type="project" value="UniProtKB-UniRule"/>
</dbReference>
<evidence type="ECO:0000256" key="4">
    <source>
        <dbReference type="ARBA" id="ARBA00022964"/>
    </source>
</evidence>
<dbReference type="Gene3D" id="2.60.120.620">
    <property type="entry name" value="q2cbj1_9rhob like domain"/>
    <property type="match status" value="1"/>
</dbReference>
<proteinExistence type="inferred from homology"/>